<evidence type="ECO:0008006" key="2">
    <source>
        <dbReference type="Google" id="ProtNLM"/>
    </source>
</evidence>
<organism evidence="1">
    <name type="scientific">Stegastes partitus</name>
    <name type="common">bicolor damselfish</name>
    <dbReference type="NCBI Taxonomy" id="144197"/>
    <lineage>
        <taxon>Eukaryota</taxon>
        <taxon>Metazoa</taxon>
        <taxon>Chordata</taxon>
        <taxon>Craniata</taxon>
        <taxon>Vertebrata</taxon>
        <taxon>Euteleostomi</taxon>
        <taxon>Actinopterygii</taxon>
        <taxon>Neopterygii</taxon>
        <taxon>Teleostei</taxon>
        <taxon>Neoteleostei</taxon>
        <taxon>Acanthomorphata</taxon>
        <taxon>Ovalentaria</taxon>
        <taxon>Pomacentridae</taxon>
        <taxon>Stegastes</taxon>
    </lineage>
</organism>
<dbReference type="AlphaFoldDB" id="A0A3B5A298"/>
<proteinExistence type="predicted"/>
<reference evidence="1" key="1">
    <citation type="submission" date="2023-09" db="UniProtKB">
        <authorList>
            <consortium name="Ensembl"/>
        </authorList>
    </citation>
    <scope>IDENTIFICATION</scope>
</reference>
<sequence>MRLLLSESLVDNQRSLQELEANVLESTIRRTLNTNGAHSGVARIKPLLSTRNKGAKLHILLPHRKHNIG</sequence>
<evidence type="ECO:0000313" key="1">
    <source>
        <dbReference type="Ensembl" id="ENSSPAP00000014740.1"/>
    </source>
</evidence>
<name>A0A3B5A298_9TELE</name>
<protein>
    <recommendedName>
        <fullName evidence="2">Transposase Tc1-like domain-containing protein</fullName>
    </recommendedName>
</protein>
<accession>A0A3B5A298</accession>
<dbReference type="Ensembl" id="ENSSPAT00000014982.1">
    <property type="protein sequence ID" value="ENSSPAP00000014740.1"/>
    <property type="gene ID" value="ENSSPAG00000011119.1"/>
</dbReference>